<dbReference type="PROSITE" id="PS00138">
    <property type="entry name" value="SUBTILASE_SER"/>
    <property type="match status" value="1"/>
</dbReference>
<comment type="caution">
    <text evidence="8">The sequence shown here is derived from an EMBL/GenBank/DDBJ whole genome shotgun (WGS) entry which is preliminary data.</text>
</comment>
<dbReference type="InterPro" id="IPR034075">
    <property type="entry name" value="Glr3161-like_dom"/>
</dbReference>
<keyword evidence="3" id="KW-0378">Hydrolase</keyword>
<evidence type="ECO:0000256" key="4">
    <source>
        <dbReference type="ARBA" id="ARBA00022825"/>
    </source>
</evidence>
<evidence type="ECO:0000256" key="6">
    <source>
        <dbReference type="SAM" id="MobiDB-lite"/>
    </source>
</evidence>
<dbReference type="EMBL" id="JAHHHV010000012">
    <property type="protein sequence ID" value="MBW4464388.1"/>
    <property type="molecule type" value="Genomic_DNA"/>
</dbReference>
<dbReference type="InterPro" id="IPR018511">
    <property type="entry name" value="Hemolysin-typ_Ca-bd_CS"/>
</dbReference>
<dbReference type="GO" id="GO:0006508">
    <property type="term" value="P:proteolysis"/>
    <property type="evidence" value="ECO:0007669"/>
    <property type="project" value="UniProtKB-KW"/>
</dbReference>
<dbReference type="PANTHER" id="PTHR43806">
    <property type="entry name" value="PEPTIDASE S8"/>
    <property type="match status" value="1"/>
</dbReference>
<evidence type="ECO:0000313" key="8">
    <source>
        <dbReference type="EMBL" id="MBW4464388.1"/>
    </source>
</evidence>
<protein>
    <submittedName>
        <fullName evidence="8">S8 family serine peptidase</fullName>
    </submittedName>
</protein>
<proteinExistence type="inferred from homology"/>
<dbReference type="GO" id="GO:0005509">
    <property type="term" value="F:calcium ion binding"/>
    <property type="evidence" value="ECO:0007669"/>
    <property type="project" value="InterPro"/>
</dbReference>
<evidence type="ECO:0000313" key="9">
    <source>
        <dbReference type="Proteomes" id="UP000707356"/>
    </source>
</evidence>
<dbReference type="Gene3D" id="3.40.50.200">
    <property type="entry name" value="Peptidase S8/S53 domain"/>
    <property type="match status" value="2"/>
</dbReference>
<comment type="caution">
    <text evidence="5">Lacks conserved residue(s) required for the propagation of feature annotation.</text>
</comment>
<dbReference type="Gene3D" id="2.150.10.10">
    <property type="entry name" value="Serralysin-like metalloprotease, C-terminal"/>
    <property type="match status" value="1"/>
</dbReference>
<dbReference type="PRINTS" id="PR00723">
    <property type="entry name" value="SUBTILISIN"/>
</dbReference>
<dbReference type="PROSITE" id="PS00330">
    <property type="entry name" value="HEMOLYSIN_CALCIUM"/>
    <property type="match status" value="3"/>
</dbReference>
<dbReference type="SUPFAM" id="SSF51120">
    <property type="entry name" value="beta-Roll"/>
    <property type="match status" value="1"/>
</dbReference>
<dbReference type="AlphaFoldDB" id="A0A951P856"/>
<gene>
    <name evidence="8" type="ORF">KME07_02970</name>
</gene>
<dbReference type="Proteomes" id="UP000707356">
    <property type="component" value="Unassembled WGS sequence"/>
</dbReference>
<reference evidence="8" key="2">
    <citation type="journal article" date="2022" name="Microbiol. Resour. Announc.">
        <title>Metagenome Sequencing to Explore Phylogenomics of Terrestrial Cyanobacteria.</title>
        <authorList>
            <person name="Ward R.D."/>
            <person name="Stajich J.E."/>
            <person name="Johansen J.R."/>
            <person name="Huntemann M."/>
            <person name="Clum A."/>
            <person name="Foster B."/>
            <person name="Foster B."/>
            <person name="Roux S."/>
            <person name="Palaniappan K."/>
            <person name="Varghese N."/>
            <person name="Mukherjee S."/>
            <person name="Reddy T.B.K."/>
            <person name="Daum C."/>
            <person name="Copeland A."/>
            <person name="Chen I.A."/>
            <person name="Ivanova N.N."/>
            <person name="Kyrpides N.C."/>
            <person name="Shapiro N."/>
            <person name="Eloe-Fadrosh E.A."/>
            <person name="Pietrasiak N."/>
        </authorList>
    </citation>
    <scope>NUCLEOTIDE SEQUENCE</scope>
    <source>
        <strain evidence="8">GSE-TBD4-15B</strain>
    </source>
</reference>
<organism evidence="8 9">
    <name type="scientific">Pegethrix bostrychoides GSE-TBD4-15B</name>
    <dbReference type="NCBI Taxonomy" id="2839662"/>
    <lineage>
        <taxon>Bacteria</taxon>
        <taxon>Bacillati</taxon>
        <taxon>Cyanobacteriota</taxon>
        <taxon>Cyanophyceae</taxon>
        <taxon>Oculatellales</taxon>
        <taxon>Oculatellaceae</taxon>
        <taxon>Pegethrix</taxon>
    </lineage>
</organism>
<evidence type="ECO:0000256" key="1">
    <source>
        <dbReference type="ARBA" id="ARBA00011073"/>
    </source>
</evidence>
<dbReference type="InterPro" id="IPR036852">
    <property type="entry name" value="Peptidase_S8/S53_dom_sf"/>
</dbReference>
<feature type="region of interest" description="Disordered" evidence="6">
    <location>
        <begin position="534"/>
        <end position="553"/>
    </location>
</feature>
<dbReference type="InterPro" id="IPR050131">
    <property type="entry name" value="Peptidase_S8_subtilisin-like"/>
</dbReference>
<dbReference type="InterPro" id="IPR023828">
    <property type="entry name" value="Peptidase_S8_Ser-AS"/>
</dbReference>
<dbReference type="Pfam" id="PF00082">
    <property type="entry name" value="Peptidase_S8"/>
    <property type="match status" value="1"/>
</dbReference>
<dbReference type="InterPro" id="IPR011049">
    <property type="entry name" value="Serralysin-like_metalloprot_C"/>
</dbReference>
<dbReference type="InterPro" id="IPR015500">
    <property type="entry name" value="Peptidase_S8_subtilisin-rel"/>
</dbReference>
<dbReference type="PROSITE" id="PS51892">
    <property type="entry name" value="SUBTILASE"/>
    <property type="match status" value="1"/>
</dbReference>
<dbReference type="GO" id="GO:0004252">
    <property type="term" value="F:serine-type endopeptidase activity"/>
    <property type="evidence" value="ECO:0007669"/>
    <property type="project" value="InterPro"/>
</dbReference>
<evidence type="ECO:0000259" key="7">
    <source>
        <dbReference type="Pfam" id="PF00082"/>
    </source>
</evidence>
<keyword evidence="4" id="KW-0720">Serine protease</keyword>
<dbReference type="PRINTS" id="PR00313">
    <property type="entry name" value="CABNDNGRPT"/>
</dbReference>
<evidence type="ECO:0000256" key="2">
    <source>
        <dbReference type="ARBA" id="ARBA00022670"/>
    </source>
</evidence>
<dbReference type="Pfam" id="PF00353">
    <property type="entry name" value="HemolysinCabind"/>
    <property type="match status" value="3"/>
</dbReference>
<accession>A0A951P856</accession>
<keyword evidence="2" id="KW-0645">Protease</keyword>
<dbReference type="PANTHER" id="PTHR43806:SF11">
    <property type="entry name" value="CEREVISIN-RELATED"/>
    <property type="match status" value="1"/>
</dbReference>
<dbReference type="InterPro" id="IPR001343">
    <property type="entry name" value="Hemolysn_Ca-bd"/>
</dbReference>
<evidence type="ECO:0000256" key="3">
    <source>
        <dbReference type="ARBA" id="ARBA00022801"/>
    </source>
</evidence>
<sequence>MVGKVTSKGDRVMRSQVARRNFHLDGRGIKIGVISNSFNALKGAVQDVKTGDLPGRNNPFGNRKPVRVLKDLRSGSDEGRAMSQIISDIAPGAELLYHTAFTSGGNLTERSFARAVRALARAGADIIVDDIGVPTTFFQDGLLSQTVASVVQQGTAYFSAIGNDGNRAYDSEFRPGDTFGFGGKTYELHDFDPGAGVDYYQDVELVSGAILFPLLGWTDPAGQINNDMELFLVSTPAVPTENQNILTVSVTQFSAGVEQPLEQLAYRARSNSTVYLAIARQVQPTRSPTTIQWISVANGADTGVTYEYVDEDGDAATIYGQPNARGAVAVGAVEVQQTPVFGINPPVLDSFSSRGGTPILLDAQGNRLAEPEIRQKPEIVAPNGVTTTFEPSSGFNPFFGTSAAAPHAAGAAALLLQRAGGSKHLSPAQITALLQQTAVPLDPPGNFRSGAGLVQADGATLAAFSSAITGTEGDDRLRGNGRANNLSGLGGADRLHGQHGFDALFGNAGADRLNGGDGNDYLLGGSGRDRLVGGNGSDTLLGNGGQDQLKGNQGHDLLAGGAGRNRLIGGQGRDTFVLSKAGKIIVQDFRVGQDILALDDGIKFQQLRQIERSNQLVLQWRGQRLARLSGVGDALDAETFTSISLQD</sequence>
<name>A0A951P856_9CYAN</name>
<feature type="domain" description="Peptidase S8/S53" evidence="7">
    <location>
        <begin position="294"/>
        <end position="448"/>
    </location>
</feature>
<evidence type="ECO:0000256" key="5">
    <source>
        <dbReference type="PROSITE-ProRule" id="PRU01240"/>
    </source>
</evidence>
<reference evidence="8" key="1">
    <citation type="submission" date="2021-05" db="EMBL/GenBank/DDBJ databases">
        <authorList>
            <person name="Pietrasiak N."/>
            <person name="Ward R."/>
            <person name="Stajich J.E."/>
            <person name="Kurbessoian T."/>
        </authorList>
    </citation>
    <scope>NUCLEOTIDE SEQUENCE</scope>
    <source>
        <strain evidence="8">GSE-TBD4-15B</strain>
    </source>
</reference>
<dbReference type="SUPFAM" id="SSF52743">
    <property type="entry name" value="Subtilisin-like"/>
    <property type="match status" value="1"/>
</dbReference>
<comment type="similarity">
    <text evidence="1 5">Belongs to the peptidase S8 family.</text>
</comment>
<dbReference type="InterPro" id="IPR000209">
    <property type="entry name" value="Peptidase_S8/S53_dom"/>
</dbReference>
<dbReference type="CDD" id="cd05562">
    <property type="entry name" value="Peptidases_S53_like"/>
    <property type="match status" value="1"/>
</dbReference>